<dbReference type="GO" id="GO:0005634">
    <property type="term" value="C:nucleus"/>
    <property type="evidence" value="ECO:0007669"/>
    <property type="project" value="UniProtKB-SubCell"/>
</dbReference>
<keyword evidence="4" id="KW-0539">Nucleus</keyword>
<dbReference type="GO" id="GO:0005737">
    <property type="term" value="C:cytoplasm"/>
    <property type="evidence" value="ECO:0007669"/>
    <property type="project" value="UniProtKB-SubCell"/>
</dbReference>
<dbReference type="AlphaFoldDB" id="A0A439CXF9"/>
<keyword evidence="3" id="KW-0963">Cytoplasm</keyword>
<comment type="caution">
    <text evidence="5">The sequence shown here is derived from an EMBL/GenBank/DDBJ whole genome shotgun (WGS) entry which is preliminary data.</text>
</comment>
<gene>
    <name evidence="5" type="ORF">EKO27_g8295</name>
</gene>
<dbReference type="InterPro" id="IPR044159">
    <property type="entry name" value="IQM"/>
</dbReference>
<evidence type="ECO:0000313" key="6">
    <source>
        <dbReference type="Proteomes" id="UP000286045"/>
    </source>
</evidence>
<dbReference type="EMBL" id="RYZI01000305">
    <property type="protein sequence ID" value="RWA06816.1"/>
    <property type="molecule type" value="Genomic_DNA"/>
</dbReference>
<comment type="subcellular location">
    <subcellularLocation>
        <location evidence="2">Cytoplasm</location>
    </subcellularLocation>
    <subcellularLocation>
        <location evidence="1">Nucleus</location>
    </subcellularLocation>
</comment>
<dbReference type="Proteomes" id="UP000286045">
    <property type="component" value="Unassembled WGS sequence"/>
</dbReference>
<protein>
    <submittedName>
        <fullName evidence="5">Uncharacterized protein</fullName>
    </submittedName>
</protein>
<dbReference type="PANTHER" id="PTHR31250">
    <property type="entry name" value="IQ DOMAIN-CONTAINING PROTEIN IQM3"/>
    <property type="match status" value="1"/>
</dbReference>
<name>A0A439CXF9_9PEZI</name>
<keyword evidence="6" id="KW-1185">Reference proteome</keyword>
<sequence length="407" mass="45258">MSQSITSLGSVNRLQATKRIANEIFSTQLSGKAVKFTNCEVDTIATDGDDDVSVSMTYHDNKVRLPFTAGTYKLDSASFTVTDLSITPGQDPDIKNRVRDVKLWNGERGSIQWSVGRSKSTKVAQFWKENIKAGESTFGHNPDELNFAFMGRMDLTISGGVFTVPTTFTIEKAAIGQGSSGATNNWWFGCSRGTNVGGYRVRCSAMSESGQPLWFYFLRGGVGNDVDEIRLDEVESPGPFVTMFLQPNYVGESIMNKWQNPQRSPPYVTYYTSKQADTLKLHVKDGLLYDVNNELFDTSESNFGHLNVPSAIFVLSTDARSIYASRQHKLYMFHHSSMLAGGDVFSAGEISVEEGVIKWMSNASGHYKPDAATAYKQFKIALWNQGYRTPFPLKPLNQAMLDLLDRH</sequence>
<dbReference type="PANTHER" id="PTHR31250:SF27">
    <property type="entry name" value="IQ DOMAIN-CONTAINING PROTEIN IQM5"/>
    <property type="match status" value="1"/>
</dbReference>
<reference evidence="5 6" key="1">
    <citation type="submission" date="2018-12" db="EMBL/GenBank/DDBJ databases">
        <title>Draft genome sequence of Xylaria grammica IHI A82.</title>
        <authorList>
            <person name="Buettner E."/>
            <person name="Kellner H."/>
        </authorList>
    </citation>
    <scope>NUCLEOTIDE SEQUENCE [LARGE SCALE GENOMIC DNA]</scope>
    <source>
        <strain evidence="5 6">IHI A82</strain>
    </source>
</reference>
<evidence type="ECO:0000256" key="3">
    <source>
        <dbReference type="ARBA" id="ARBA00022490"/>
    </source>
</evidence>
<evidence type="ECO:0000256" key="1">
    <source>
        <dbReference type="ARBA" id="ARBA00004123"/>
    </source>
</evidence>
<evidence type="ECO:0000256" key="2">
    <source>
        <dbReference type="ARBA" id="ARBA00004496"/>
    </source>
</evidence>
<evidence type="ECO:0000313" key="5">
    <source>
        <dbReference type="EMBL" id="RWA06816.1"/>
    </source>
</evidence>
<proteinExistence type="predicted"/>
<accession>A0A439CXF9</accession>
<organism evidence="5 6">
    <name type="scientific">Xylaria grammica</name>
    <dbReference type="NCBI Taxonomy" id="363999"/>
    <lineage>
        <taxon>Eukaryota</taxon>
        <taxon>Fungi</taxon>
        <taxon>Dikarya</taxon>
        <taxon>Ascomycota</taxon>
        <taxon>Pezizomycotina</taxon>
        <taxon>Sordariomycetes</taxon>
        <taxon>Xylariomycetidae</taxon>
        <taxon>Xylariales</taxon>
        <taxon>Xylariaceae</taxon>
        <taxon>Xylaria</taxon>
    </lineage>
</organism>
<evidence type="ECO:0000256" key="4">
    <source>
        <dbReference type="ARBA" id="ARBA00023242"/>
    </source>
</evidence>